<evidence type="ECO:0000313" key="2">
    <source>
        <dbReference type="Proteomes" id="UP000675781"/>
    </source>
</evidence>
<reference evidence="1" key="1">
    <citation type="submission" date="2021-04" db="EMBL/GenBank/DDBJ databases">
        <title>Genome based classification of Actinospica acidithermotolerans sp. nov., an actinobacterium isolated from an Indonesian hot spring.</title>
        <authorList>
            <person name="Kusuma A.B."/>
            <person name="Putra K.E."/>
            <person name="Nafisah S."/>
            <person name="Loh J."/>
            <person name="Nouioui I."/>
            <person name="Goodfellow M."/>
        </authorList>
    </citation>
    <scope>NUCLEOTIDE SEQUENCE</scope>
    <source>
        <strain evidence="1">CSCA 57</strain>
    </source>
</reference>
<organism evidence="1 2">
    <name type="scientific">Actinospica durhamensis</name>
    <dbReference type="NCBI Taxonomy" id="1508375"/>
    <lineage>
        <taxon>Bacteria</taxon>
        <taxon>Bacillati</taxon>
        <taxon>Actinomycetota</taxon>
        <taxon>Actinomycetes</taxon>
        <taxon>Catenulisporales</taxon>
        <taxon>Actinospicaceae</taxon>
        <taxon>Actinospica</taxon>
    </lineage>
</organism>
<keyword evidence="2" id="KW-1185">Reference proteome</keyword>
<evidence type="ECO:0008006" key="3">
    <source>
        <dbReference type="Google" id="ProtNLM"/>
    </source>
</evidence>
<accession>A0A941ETK9</accession>
<dbReference type="Proteomes" id="UP000675781">
    <property type="component" value="Unassembled WGS sequence"/>
</dbReference>
<name>A0A941ETK9_9ACTN</name>
<dbReference type="RefSeq" id="WP_212531269.1">
    <property type="nucleotide sequence ID" value="NZ_JAGSOG010000162.1"/>
</dbReference>
<gene>
    <name evidence="1" type="ORF">KDL01_26180</name>
</gene>
<proteinExistence type="predicted"/>
<sequence>MSTSRVEGGFTGDFESHVTVRCDESELARLGTWAAGAEGVKLTHIVLGRGRVPSQPMLTITGSGTLADQHARTGALERRLEAAGFTPVRTKIEASPWTAGVPQNRAQVEESGPEGYFEHHVKVRLSPGFDWRTLADVAIPHGAHVSWNARRVLGDGGQERFVTQRCHGIGNDEAGERVDALCAALRESGEIVSVEREFVVFDSDASVDDGWIEEGAGPE</sequence>
<evidence type="ECO:0000313" key="1">
    <source>
        <dbReference type="EMBL" id="MBR7836796.1"/>
    </source>
</evidence>
<dbReference type="EMBL" id="JAGSOG010000162">
    <property type="protein sequence ID" value="MBR7836796.1"/>
    <property type="molecule type" value="Genomic_DNA"/>
</dbReference>
<comment type="caution">
    <text evidence="1">The sequence shown here is derived from an EMBL/GenBank/DDBJ whole genome shotgun (WGS) entry which is preliminary data.</text>
</comment>
<protein>
    <recommendedName>
        <fullName evidence="3">Ankyrin</fullName>
    </recommendedName>
</protein>
<dbReference type="AlphaFoldDB" id="A0A941ETK9"/>